<reference evidence="6" key="1">
    <citation type="submission" date="2016-10" db="EMBL/GenBank/DDBJ databases">
        <authorList>
            <person name="Varghese N."/>
            <person name="Submissions S."/>
        </authorList>
    </citation>
    <scope>NUCLEOTIDE SEQUENCE [LARGE SCALE GENOMIC DNA]</scope>
    <source>
        <strain evidence="6">ATCC 25963</strain>
    </source>
</reference>
<dbReference type="SUPFAM" id="SSF53041">
    <property type="entry name" value="Resolvase-like"/>
    <property type="match status" value="1"/>
</dbReference>
<keyword evidence="2" id="KW-0233">DNA recombination</keyword>
<dbReference type="AlphaFoldDB" id="A0A1I1SUG7"/>
<evidence type="ECO:0000259" key="4">
    <source>
        <dbReference type="PROSITE" id="PS51737"/>
    </source>
</evidence>
<dbReference type="Proteomes" id="UP000199400">
    <property type="component" value="Unassembled WGS sequence"/>
</dbReference>
<dbReference type="STRING" id="54.SAMN02745121_00281"/>
<evidence type="ECO:0000259" key="3">
    <source>
        <dbReference type="PROSITE" id="PS51736"/>
    </source>
</evidence>
<name>A0A1I1SUG7_9BACT</name>
<dbReference type="Gene3D" id="3.90.1750.20">
    <property type="entry name" value="Putative Large Serine Recombinase, Chain B, Domain 2"/>
    <property type="match status" value="1"/>
</dbReference>
<dbReference type="Gene3D" id="3.40.50.1390">
    <property type="entry name" value="Resolvase, N-terminal catalytic domain"/>
    <property type="match status" value="1"/>
</dbReference>
<dbReference type="InterPro" id="IPR006119">
    <property type="entry name" value="Resolv_N"/>
</dbReference>
<evidence type="ECO:0000313" key="6">
    <source>
        <dbReference type="Proteomes" id="UP000199400"/>
    </source>
</evidence>
<dbReference type="Pfam" id="PF00239">
    <property type="entry name" value="Resolvase"/>
    <property type="match status" value="1"/>
</dbReference>
<dbReference type="RefSeq" id="WP_170136500.1">
    <property type="nucleotide sequence ID" value="NZ_FOMX01000002.1"/>
</dbReference>
<evidence type="ECO:0000256" key="1">
    <source>
        <dbReference type="ARBA" id="ARBA00023125"/>
    </source>
</evidence>
<accession>A0A1I1SUG7</accession>
<feature type="domain" description="Recombinase" evidence="4">
    <location>
        <begin position="168"/>
        <end position="239"/>
    </location>
</feature>
<dbReference type="GO" id="GO:0000150">
    <property type="term" value="F:DNA strand exchange activity"/>
    <property type="evidence" value="ECO:0007669"/>
    <property type="project" value="InterPro"/>
</dbReference>
<organism evidence="5 6">
    <name type="scientific">Nannocystis exedens</name>
    <dbReference type="NCBI Taxonomy" id="54"/>
    <lineage>
        <taxon>Bacteria</taxon>
        <taxon>Pseudomonadati</taxon>
        <taxon>Myxococcota</taxon>
        <taxon>Polyangia</taxon>
        <taxon>Nannocystales</taxon>
        <taxon>Nannocystaceae</taxon>
        <taxon>Nannocystis</taxon>
    </lineage>
</organism>
<dbReference type="EMBL" id="FOMX01000002">
    <property type="protein sequence ID" value="SFD50097.1"/>
    <property type="molecule type" value="Genomic_DNA"/>
</dbReference>
<dbReference type="CDD" id="cd00338">
    <property type="entry name" value="Ser_Recombinase"/>
    <property type="match status" value="1"/>
</dbReference>
<dbReference type="PANTHER" id="PTHR30461">
    <property type="entry name" value="DNA-INVERTASE FROM LAMBDOID PROPHAGE"/>
    <property type="match status" value="1"/>
</dbReference>
<dbReference type="InterPro" id="IPR011109">
    <property type="entry name" value="DNA_bind_recombinase_dom"/>
</dbReference>
<dbReference type="SMART" id="SM00857">
    <property type="entry name" value="Resolvase"/>
    <property type="match status" value="1"/>
</dbReference>
<dbReference type="InterPro" id="IPR036162">
    <property type="entry name" value="Resolvase-like_N_sf"/>
</dbReference>
<keyword evidence="6" id="KW-1185">Reference proteome</keyword>
<protein>
    <submittedName>
        <fullName evidence="5">Resolvase, N terminal domain</fullName>
    </submittedName>
</protein>
<keyword evidence="1" id="KW-0238">DNA-binding</keyword>
<sequence length="239" mass="26543">MKRTRRRRPTDPNLAIGYVRVSKDEGQVSPDVQRGLLERWAAERGKRLIAVHQDLGVSGATRLDRRPGLVAALADLQVHGAGVLVAIHRDRFARDRHVAAELEFIVTEQRARLVALDGTGENDSPEDVFQRALFDALAQYKRLWTKVRTRQALAHRRAEGRVTGPCAPYGFAAQGKHLVPAESERAAAARAAELAETGASLRAIGRQLSAENFIPRGRAWHTESVRRLLRLSEDRTVTS</sequence>
<dbReference type="PROSITE" id="PS51737">
    <property type="entry name" value="RECOMBINASE_DNA_BIND"/>
    <property type="match status" value="1"/>
</dbReference>
<dbReference type="PROSITE" id="PS51736">
    <property type="entry name" value="RECOMBINASES_3"/>
    <property type="match status" value="1"/>
</dbReference>
<dbReference type="InterPro" id="IPR038109">
    <property type="entry name" value="DNA_bind_recomb_sf"/>
</dbReference>
<evidence type="ECO:0000256" key="2">
    <source>
        <dbReference type="ARBA" id="ARBA00023172"/>
    </source>
</evidence>
<evidence type="ECO:0000313" key="5">
    <source>
        <dbReference type="EMBL" id="SFD50097.1"/>
    </source>
</evidence>
<feature type="domain" description="Resolvase/invertase-type recombinase catalytic" evidence="3">
    <location>
        <begin position="14"/>
        <end position="160"/>
    </location>
</feature>
<dbReference type="InterPro" id="IPR050639">
    <property type="entry name" value="SSR_resolvase"/>
</dbReference>
<dbReference type="GO" id="GO:0003677">
    <property type="term" value="F:DNA binding"/>
    <property type="evidence" value="ECO:0007669"/>
    <property type="project" value="UniProtKB-KW"/>
</dbReference>
<gene>
    <name evidence="5" type="ORF">SAMN02745121_00281</name>
</gene>
<proteinExistence type="predicted"/>
<dbReference type="PANTHER" id="PTHR30461:SF2">
    <property type="entry name" value="SERINE RECOMBINASE PINE-RELATED"/>
    <property type="match status" value="1"/>
</dbReference>